<protein>
    <recommendedName>
        <fullName evidence="3">DNA-binding protein</fullName>
    </recommendedName>
</protein>
<name>A0ABS4SBK1_9BACI</name>
<dbReference type="Proteomes" id="UP001519294">
    <property type="component" value="Unassembled WGS sequence"/>
</dbReference>
<dbReference type="RefSeq" id="WP_226371631.1">
    <property type="nucleotide sequence ID" value="NZ_JAGIKX010000040.1"/>
</dbReference>
<evidence type="ECO:0000313" key="2">
    <source>
        <dbReference type="Proteomes" id="UP001519294"/>
    </source>
</evidence>
<dbReference type="EMBL" id="JAGIKX010000040">
    <property type="protein sequence ID" value="MBP2258891.1"/>
    <property type="molecule type" value="Genomic_DNA"/>
</dbReference>
<sequence length="87" mass="10418">MEVIYLFFKKDTYLIPESRTSLVREDNNYLSQAQFANFLTKHGLPTVRQKIGIYYRRGKLPKTDLEVGGVRYWHKDTCEKYLRNIKN</sequence>
<proteinExistence type="predicted"/>
<comment type="caution">
    <text evidence="1">The sequence shown here is derived from an EMBL/GenBank/DDBJ whole genome shotgun (WGS) entry which is preliminary data.</text>
</comment>
<evidence type="ECO:0000313" key="1">
    <source>
        <dbReference type="EMBL" id="MBP2258891.1"/>
    </source>
</evidence>
<reference evidence="1 2" key="1">
    <citation type="submission" date="2021-03" db="EMBL/GenBank/DDBJ databases">
        <title>Genomic Encyclopedia of Type Strains, Phase IV (KMG-IV): sequencing the most valuable type-strain genomes for metagenomic binning, comparative biology and taxonomic classification.</title>
        <authorList>
            <person name="Goeker M."/>
        </authorList>
    </citation>
    <scope>NUCLEOTIDE SEQUENCE [LARGE SCALE GENOMIC DNA]</scope>
    <source>
        <strain evidence="1 2">DSM 25790</strain>
    </source>
</reference>
<keyword evidence="2" id="KW-1185">Reference proteome</keyword>
<organism evidence="1 2">
    <name type="scientific">Virgibacillus alimentarius</name>
    <dbReference type="NCBI Taxonomy" id="698769"/>
    <lineage>
        <taxon>Bacteria</taxon>
        <taxon>Bacillati</taxon>
        <taxon>Bacillota</taxon>
        <taxon>Bacilli</taxon>
        <taxon>Bacillales</taxon>
        <taxon>Bacillaceae</taxon>
        <taxon>Virgibacillus</taxon>
    </lineage>
</organism>
<gene>
    <name evidence="1" type="ORF">J2Z81_002879</name>
</gene>
<accession>A0ABS4SBK1</accession>
<evidence type="ECO:0008006" key="3">
    <source>
        <dbReference type="Google" id="ProtNLM"/>
    </source>
</evidence>